<dbReference type="GO" id="GO:0008360">
    <property type="term" value="P:regulation of cell shape"/>
    <property type="evidence" value="ECO:0007669"/>
    <property type="project" value="UniProtKB-KW"/>
</dbReference>
<proteinExistence type="inferred from homology"/>
<keyword evidence="4 12" id="KW-0808">Transferase</keyword>
<dbReference type="GO" id="GO:0009252">
    <property type="term" value="P:peptidoglycan biosynthetic process"/>
    <property type="evidence" value="ECO:0007669"/>
    <property type="project" value="UniProtKB-KW"/>
</dbReference>
<dbReference type="AlphaFoldDB" id="A0A1J5U2N0"/>
<dbReference type="Pfam" id="PF03033">
    <property type="entry name" value="Glyco_transf_28"/>
    <property type="match status" value="1"/>
</dbReference>
<dbReference type="GO" id="GO:0005975">
    <property type="term" value="P:carbohydrate metabolic process"/>
    <property type="evidence" value="ECO:0007669"/>
    <property type="project" value="InterPro"/>
</dbReference>
<evidence type="ECO:0000256" key="5">
    <source>
        <dbReference type="ARBA" id="ARBA00022960"/>
    </source>
</evidence>
<sequence length="380" mass="40410">MKNFLLSCGGTGGHLSPGIALAEGLVARGHRVTMLISQKKVDARLIEKYPHLRFLRIPGSGFGWSPAKLVRCAATQTRGFASSWHIVRSLAPDCILGFGGFTSAPLALAGVLNGVPVALHEANRVPGRAVRLLSRFATRVFLPPGVELRTARPSAIRHAGLPVRREIVRLPTEASRGALGLFPHGKVLAVLGGSQGAAALNQWVRDELNALLADGIQVYCVTGLGKDVPETIEQRSRGGVPVRAVFVPFCDRMAELVSAADLVVSRAGAGTIAELVRCGTPGILVPFPHAADDHQRANAAYVEQQGAGVVIEQAFIASLRAEVRDTIFNDWLLTKFRSNLQRLERANSLEMMLDDLEAIASGDTHGGADVQPPATASATQ</sequence>
<dbReference type="InterPro" id="IPR004276">
    <property type="entry name" value="GlycoTrans_28_N"/>
</dbReference>
<dbReference type="CDD" id="cd03785">
    <property type="entry name" value="GT28_MurG"/>
    <property type="match status" value="1"/>
</dbReference>
<evidence type="ECO:0000313" key="12">
    <source>
        <dbReference type="EMBL" id="OIR18566.1"/>
    </source>
</evidence>
<feature type="domain" description="Glycosyltransferase family 28 N-terminal" evidence="10">
    <location>
        <begin position="4"/>
        <end position="141"/>
    </location>
</feature>
<feature type="domain" description="Glycosyl transferase family 28 C-terminal" evidence="11">
    <location>
        <begin position="188"/>
        <end position="327"/>
    </location>
</feature>
<dbReference type="GO" id="GO:0071555">
    <property type="term" value="P:cell wall organization"/>
    <property type="evidence" value="ECO:0007669"/>
    <property type="project" value="UniProtKB-KW"/>
</dbReference>
<dbReference type="PANTHER" id="PTHR21015:SF22">
    <property type="entry name" value="GLYCOSYLTRANSFERASE"/>
    <property type="match status" value="1"/>
</dbReference>
<organism evidence="12">
    <name type="scientific">mine drainage metagenome</name>
    <dbReference type="NCBI Taxonomy" id="410659"/>
    <lineage>
        <taxon>unclassified sequences</taxon>
        <taxon>metagenomes</taxon>
        <taxon>ecological metagenomes</taxon>
    </lineage>
</organism>
<evidence type="ECO:0000256" key="1">
    <source>
        <dbReference type="ARBA" id="ARBA00022475"/>
    </source>
</evidence>
<gene>
    <name evidence="12" type="primary">murG_2</name>
    <name evidence="12" type="ORF">GALL_09030</name>
</gene>
<evidence type="ECO:0000256" key="8">
    <source>
        <dbReference type="ARBA" id="ARBA00023306"/>
    </source>
</evidence>
<name>A0A1J5U2N0_9ZZZZ</name>
<evidence type="ECO:0000256" key="6">
    <source>
        <dbReference type="ARBA" id="ARBA00022984"/>
    </source>
</evidence>
<evidence type="ECO:0000256" key="4">
    <source>
        <dbReference type="ARBA" id="ARBA00022679"/>
    </source>
</evidence>
<dbReference type="GO" id="GO:0051301">
    <property type="term" value="P:cell division"/>
    <property type="evidence" value="ECO:0007669"/>
    <property type="project" value="UniProtKB-KW"/>
</dbReference>
<evidence type="ECO:0000256" key="9">
    <source>
        <dbReference type="ARBA" id="ARBA00023316"/>
    </source>
</evidence>
<evidence type="ECO:0000256" key="7">
    <source>
        <dbReference type="ARBA" id="ARBA00023136"/>
    </source>
</evidence>
<keyword evidence="1" id="KW-1003">Cell membrane</keyword>
<evidence type="ECO:0000256" key="3">
    <source>
        <dbReference type="ARBA" id="ARBA00022676"/>
    </source>
</evidence>
<accession>A0A1J5U2N0</accession>
<keyword evidence="9" id="KW-0961">Cell wall biogenesis/degradation</keyword>
<keyword evidence="2" id="KW-0132">Cell division</keyword>
<protein>
    <submittedName>
        <fullName evidence="12">UDP-N-acetylglucosamine transferase</fullName>
        <ecNumber evidence="12">2.4.1.227</ecNumber>
    </submittedName>
</protein>
<dbReference type="EC" id="2.4.1.227" evidence="12"/>
<dbReference type="Gene3D" id="3.40.50.2000">
    <property type="entry name" value="Glycogen Phosphorylase B"/>
    <property type="match status" value="2"/>
</dbReference>
<dbReference type="InterPro" id="IPR006009">
    <property type="entry name" value="GlcNAc_MurG"/>
</dbReference>
<dbReference type="PANTHER" id="PTHR21015">
    <property type="entry name" value="UDP-N-ACETYLGLUCOSAMINE--N-ACETYLMURAMYL-(PENTAPEPTIDE) PYROPHOSPHORYL-UNDECAPRENOL N-ACETYLGLUCOSAMINE TRANSFERASE 1"/>
    <property type="match status" value="1"/>
</dbReference>
<keyword evidence="6" id="KW-0573">Peptidoglycan synthesis</keyword>
<dbReference type="GO" id="GO:0050511">
    <property type="term" value="F:undecaprenyldiphospho-muramoylpentapeptide beta-N-acetylglucosaminyltransferase activity"/>
    <property type="evidence" value="ECO:0007669"/>
    <property type="project" value="InterPro"/>
</dbReference>
<evidence type="ECO:0000256" key="2">
    <source>
        <dbReference type="ARBA" id="ARBA00022618"/>
    </source>
</evidence>
<dbReference type="EMBL" id="MLJW01000002">
    <property type="protein sequence ID" value="OIR18566.1"/>
    <property type="molecule type" value="Genomic_DNA"/>
</dbReference>
<keyword evidence="8" id="KW-0131">Cell cycle</keyword>
<dbReference type="InterPro" id="IPR007235">
    <property type="entry name" value="Glyco_trans_28_C"/>
</dbReference>
<comment type="caution">
    <text evidence="12">The sequence shown here is derived from an EMBL/GenBank/DDBJ whole genome shotgun (WGS) entry which is preliminary data.</text>
</comment>
<reference evidence="12" key="1">
    <citation type="submission" date="2016-10" db="EMBL/GenBank/DDBJ databases">
        <title>Sequence of Gallionella enrichment culture.</title>
        <authorList>
            <person name="Poehlein A."/>
            <person name="Muehling M."/>
            <person name="Daniel R."/>
        </authorList>
    </citation>
    <scope>NUCLEOTIDE SEQUENCE</scope>
</reference>
<dbReference type="HAMAP" id="MF_00033">
    <property type="entry name" value="MurG"/>
    <property type="match status" value="1"/>
</dbReference>
<keyword evidence="3 12" id="KW-0328">Glycosyltransferase</keyword>
<dbReference type="SUPFAM" id="SSF53756">
    <property type="entry name" value="UDP-Glycosyltransferase/glycogen phosphorylase"/>
    <property type="match status" value="1"/>
</dbReference>
<keyword evidence="7" id="KW-0472">Membrane</keyword>
<evidence type="ECO:0000259" key="10">
    <source>
        <dbReference type="Pfam" id="PF03033"/>
    </source>
</evidence>
<evidence type="ECO:0000259" key="11">
    <source>
        <dbReference type="Pfam" id="PF04101"/>
    </source>
</evidence>
<keyword evidence="5" id="KW-0133">Cell shape</keyword>
<dbReference type="Pfam" id="PF04101">
    <property type="entry name" value="Glyco_tran_28_C"/>
    <property type="match status" value="1"/>
</dbReference>